<name>C7Q4T4_CATAD</name>
<dbReference type="Pfam" id="PF02627">
    <property type="entry name" value="CMD"/>
    <property type="match status" value="1"/>
</dbReference>
<dbReference type="STRING" id="479433.Caci_5022"/>
<dbReference type="Proteomes" id="UP000000851">
    <property type="component" value="Chromosome"/>
</dbReference>
<evidence type="ECO:0000313" key="2">
    <source>
        <dbReference type="EMBL" id="ACU73882.1"/>
    </source>
</evidence>
<dbReference type="GO" id="GO:0051920">
    <property type="term" value="F:peroxiredoxin activity"/>
    <property type="evidence" value="ECO:0007669"/>
    <property type="project" value="InterPro"/>
</dbReference>
<keyword evidence="2" id="KW-0575">Peroxidase</keyword>
<dbReference type="InterPro" id="IPR003779">
    <property type="entry name" value="CMD-like"/>
</dbReference>
<dbReference type="InParanoid" id="C7Q4T4"/>
<dbReference type="KEGG" id="cai:Caci_5022"/>
<proteinExistence type="predicted"/>
<dbReference type="EMBL" id="CP001700">
    <property type="protein sequence ID" value="ACU73882.1"/>
    <property type="molecule type" value="Genomic_DNA"/>
</dbReference>
<accession>C7Q4T4</accession>
<dbReference type="InterPro" id="IPR004675">
    <property type="entry name" value="AhpD_core"/>
</dbReference>
<keyword evidence="2" id="KW-0560">Oxidoreductase</keyword>
<protein>
    <submittedName>
        <fullName evidence="2">Alkylhydroperoxidase like protein, AhpD family</fullName>
    </submittedName>
</protein>
<feature type="domain" description="Carboxymuconolactone decarboxylase-like" evidence="1">
    <location>
        <begin position="88"/>
        <end position="167"/>
    </location>
</feature>
<organism evidence="2 3">
    <name type="scientific">Catenulispora acidiphila (strain DSM 44928 / JCM 14897 / NBRC 102108 / NRRL B-24433 / ID139908)</name>
    <dbReference type="NCBI Taxonomy" id="479433"/>
    <lineage>
        <taxon>Bacteria</taxon>
        <taxon>Bacillati</taxon>
        <taxon>Actinomycetota</taxon>
        <taxon>Actinomycetes</taxon>
        <taxon>Catenulisporales</taxon>
        <taxon>Catenulisporaceae</taxon>
        <taxon>Catenulispora</taxon>
    </lineage>
</organism>
<dbReference type="Gene3D" id="1.20.1290.10">
    <property type="entry name" value="AhpD-like"/>
    <property type="match status" value="1"/>
</dbReference>
<evidence type="ECO:0000313" key="3">
    <source>
        <dbReference type="Proteomes" id="UP000000851"/>
    </source>
</evidence>
<keyword evidence="3" id="KW-1185">Reference proteome</keyword>
<dbReference type="NCBIfam" id="TIGR00778">
    <property type="entry name" value="ahpD_dom"/>
    <property type="match status" value="1"/>
</dbReference>
<reference evidence="2 3" key="1">
    <citation type="journal article" date="2009" name="Stand. Genomic Sci.">
        <title>Complete genome sequence of Catenulispora acidiphila type strain (ID 139908).</title>
        <authorList>
            <person name="Copeland A."/>
            <person name="Lapidus A."/>
            <person name="Glavina Del Rio T."/>
            <person name="Nolan M."/>
            <person name="Lucas S."/>
            <person name="Chen F."/>
            <person name="Tice H."/>
            <person name="Cheng J.F."/>
            <person name="Bruce D."/>
            <person name="Goodwin L."/>
            <person name="Pitluck S."/>
            <person name="Mikhailova N."/>
            <person name="Pati A."/>
            <person name="Ivanova N."/>
            <person name="Mavromatis K."/>
            <person name="Chen A."/>
            <person name="Palaniappan K."/>
            <person name="Chain P."/>
            <person name="Land M."/>
            <person name="Hauser L."/>
            <person name="Chang Y.J."/>
            <person name="Jeffries C.D."/>
            <person name="Chertkov O."/>
            <person name="Brettin T."/>
            <person name="Detter J.C."/>
            <person name="Han C."/>
            <person name="Ali Z."/>
            <person name="Tindall B.J."/>
            <person name="Goker M."/>
            <person name="Bristow J."/>
            <person name="Eisen J.A."/>
            <person name="Markowitz V."/>
            <person name="Hugenholtz P."/>
            <person name="Kyrpides N.C."/>
            <person name="Klenk H.P."/>
        </authorList>
    </citation>
    <scope>NUCLEOTIDE SEQUENCE [LARGE SCALE GENOMIC DNA]</scope>
    <source>
        <strain evidence="3">DSM 44928 / JCM 14897 / NBRC 102108 / NRRL B-24433 / ID139908</strain>
    </source>
</reference>
<dbReference type="SUPFAM" id="SSF69118">
    <property type="entry name" value="AhpD-like"/>
    <property type="match status" value="1"/>
</dbReference>
<dbReference type="AlphaFoldDB" id="C7Q4T4"/>
<dbReference type="eggNOG" id="COG2128">
    <property type="taxonomic scope" value="Bacteria"/>
</dbReference>
<evidence type="ECO:0000259" key="1">
    <source>
        <dbReference type="Pfam" id="PF02627"/>
    </source>
</evidence>
<dbReference type="InterPro" id="IPR029032">
    <property type="entry name" value="AhpD-like"/>
</dbReference>
<dbReference type="HOGENOM" id="CLU_049031_0_0_11"/>
<dbReference type="RefSeq" id="WP_015793611.1">
    <property type="nucleotide sequence ID" value="NC_013131.1"/>
</dbReference>
<gene>
    <name evidence="2" type="ordered locus">Caci_5022</name>
</gene>
<sequence length="388" mass="41044">MAILKKEAASGRVTLDVPCAATLGEPIVRPNLVRMVLRPLSFLQVRHVSPVRRGGVDARVAVIYGEMERLFGLISPPVVLHSPVPDLLAATWMMMSETLLVEGAVDRRVKEAVATAVSVGNECPYCVTIHGTMLRSLGHDADATALADDRVIDVADPEVRAVSAWVRASANAAGAAGDEVEPPFPPEQAAEILGVVLVFHYFNRMVNVFLPDAPLPPLAPAAVLTVVLPVLGRFLRSAHRNTAPVGGTLKLLPEAPLPTDLAWATDNRTISDALSRATAAYEQAGQRAVPAAVRDLVRAELAAWDGQPKGMSRAWVEEAIRDLPTADQPAGRLALLIALASYQVDEGALGAFRATAPGDATLVELASWASFTAAVRATGRMVVAKPVG</sequence>